<sequence>MSLTTSCDVYNQDRCKFFTLPHKPIQRGCHRSPSFVFPSLSNPLISFYHQRACLHTLH</sequence>
<dbReference type="Proteomes" id="UP000822476">
    <property type="component" value="Unassembled WGS sequence"/>
</dbReference>
<comment type="caution">
    <text evidence="1">The sequence shown here is derived from an EMBL/GenBank/DDBJ whole genome shotgun (WGS) entry which is preliminary data.</text>
</comment>
<protein>
    <submittedName>
        <fullName evidence="1">Uncharacterized protein</fullName>
    </submittedName>
</protein>
<proteinExistence type="predicted"/>
<keyword evidence="2" id="KW-1185">Reference proteome</keyword>
<reference evidence="1" key="1">
    <citation type="submission" date="2019-07" db="EMBL/GenBank/DDBJ databases">
        <title>Annotation for the trematode Paragonimus miyazaki's.</title>
        <authorList>
            <person name="Choi Y.-J."/>
        </authorList>
    </citation>
    <scope>NUCLEOTIDE SEQUENCE</scope>
    <source>
        <strain evidence="1">Japan</strain>
    </source>
</reference>
<dbReference type="AlphaFoldDB" id="A0A8S9YDD3"/>
<gene>
    <name evidence="1" type="ORF">EG68_07150</name>
</gene>
<name>A0A8S9YDD3_9TREM</name>
<evidence type="ECO:0000313" key="1">
    <source>
        <dbReference type="EMBL" id="KAF7231925.1"/>
    </source>
</evidence>
<dbReference type="OrthoDB" id="10269835at2759"/>
<organism evidence="1 2">
    <name type="scientific">Paragonimus skrjabini miyazakii</name>
    <dbReference type="NCBI Taxonomy" id="59628"/>
    <lineage>
        <taxon>Eukaryota</taxon>
        <taxon>Metazoa</taxon>
        <taxon>Spiralia</taxon>
        <taxon>Lophotrochozoa</taxon>
        <taxon>Platyhelminthes</taxon>
        <taxon>Trematoda</taxon>
        <taxon>Digenea</taxon>
        <taxon>Plagiorchiida</taxon>
        <taxon>Troglotremata</taxon>
        <taxon>Troglotrematidae</taxon>
        <taxon>Paragonimus</taxon>
    </lineage>
</organism>
<dbReference type="EMBL" id="JTDE01022216">
    <property type="protein sequence ID" value="KAF7231925.1"/>
    <property type="molecule type" value="Genomic_DNA"/>
</dbReference>
<evidence type="ECO:0000313" key="2">
    <source>
        <dbReference type="Proteomes" id="UP000822476"/>
    </source>
</evidence>
<accession>A0A8S9YDD3</accession>